<name>A0A2G9FYT0_9LAMI</name>
<gene>
    <name evidence="3" type="ORF">CDL12_29431</name>
</gene>
<dbReference type="OrthoDB" id="185373at2759"/>
<evidence type="ECO:0000313" key="4">
    <source>
        <dbReference type="Proteomes" id="UP000231279"/>
    </source>
</evidence>
<feature type="repeat" description="PPR" evidence="2">
    <location>
        <begin position="200"/>
        <end position="234"/>
    </location>
</feature>
<feature type="repeat" description="PPR" evidence="2">
    <location>
        <begin position="60"/>
        <end position="94"/>
    </location>
</feature>
<organism evidence="3 4">
    <name type="scientific">Handroanthus impetiginosus</name>
    <dbReference type="NCBI Taxonomy" id="429701"/>
    <lineage>
        <taxon>Eukaryota</taxon>
        <taxon>Viridiplantae</taxon>
        <taxon>Streptophyta</taxon>
        <taxon>Embryophyta</taxon>
        <taxon>Tracheophyta</taxon>
        <taxon>Spermatophyta</taxon>
        <taxon>Magnoliopsida</taxon>
        <taxon>eudicotyledons</taxon>
        <taxon>Gunneridae</taxon>
        <taxon>Pentapetalae</taxon>
        <taxon>asterids</taxon>
        <taxon>lamiids</taxon>
        <taxon>Lamiales</taxon>
        <taxon>Bignoniaceae</taxon>
        <taxon>Crescentiina</taxon>
        <taxon>Tabebuia alliance</taxon>
        <taxon>Handroanthus</taxon>
    </lineage>
</organism>
<dbReference type="NCBIfam" id="TIGR00756">
    <property type="entry name" value="PPR"/>
    <property type="match status" value="4"/>
</dbReference>
<evidence type="ECO:0008006" key="5">
    <source>
        <dbReference type="Google" id="ProtNLM"/>
    </source>
</evidence>
<dbReference type="InterPro" id="IPR002885">
    <property type="entry name" value="PPR_rpt"/>
</dbReference>
<dbReference type="Pfam" id="PF13041">
    <property type="entry name" value="PPR_2"/>
    <property type="match status" value="2"/>
</dbReference>
<proteinExistence type="predicted"/>
<evidence type="ECO:0000256" key="2">
    <source>
        <dbReference type="PROSITE-ProRule" id="PRU00708"/>
    </source>
</evidence>
<keyword evidence="1" id="KW-0677">Repeat</keyword>
<reference evidence="4" key="1">
    <citation type="journal article" date="2018" name="Gigascience">
        <title>Genome assembly of the Pink Ipe (Handroanthus impetiginosus, Bignoniaceae), a highly valued, ecologically keystone Neotropical timber forest tree.</title>
        <authorList>
            <person name="Silva-Junior O.B."/>
            <person name="Grattapaglia D."/>
            <person name="Novaes E."/>
            <person name="Collevatti R.G."/>
        </authorList>
    </citation>
    <scope>NUCLEOTIDE SEQUENCE [LARGE SCALE GENOMIC DNA]</scope>
    <source>
        <strain evidence="4">cv. UFG-1</strain>
    </source>
</reference>
<dbReference type="PANTHER" id="PTHR47942">
    <property type="entry name" value="TETRATRICOPEPTIDE REPEAT (TPR)-LIKE SUPERFAMILY PROTEIN-RELATED"/>
    <property type="match status" value="1"/>
</dbReference>
<dbReference type="Proteomes" id="UP000231279">
    <property type="component" value="Unassembled WGS sequence"/>
</dbReference>
<dbReference type="Gene3D" id="1.25.40.10">
    <property type="entry name" value="Tetratricopeptide repeat domain"/>
    <property type="match status" value="3"/>
</dbReference>
<comment type="caution">
    <text evidence="3">The sequence shown here is derived from an EMBL/GenBank/DDBJ whole genome shotgun (WGS) entry which is preliminary data.</text>
</comment>
<accession>A0A2G9FYT0</accession>
<feature type="repeat" description="PPR" evidence="2">
    <location>
        <begin position="235"/>
        <end position="269"/>
    </location>
</feature>
<protein>
    <recommendedName>
        <fullName evidence="5">Pentacotripeptide-repeat region of PRORP domain-containing protein</fullName>
    </recommendedName>
</protein>
<dbReference type="InterPro" id="IPR011990">
    <property type="entry name" value="TPR-like_helical_dom_sf"/>
</dbReference>
<dbReference type="PROSITE" id="PS51375">
    <property type="entry name" value="PPR"/>
    <property type="match status" value="7"/>
</dbReference>
<dbReference type="EMBL" id="NKXS01008785">
    <property type="protein sequence ID" value="PIM98091.1"/>
    <property type="molecule type" value="Genomic_DNA"/>
</dbReference>
<feature type="repeat" description="PPR" evidence="2">
    <location>
        <begin position="95"/>
        <end position="129"/>
    </location>
</feature>
<feature type="repeat" description="PPR" evidence="2">
    <location>
        <begin position="25"/>
        <end position="59"/>
    </location>
</feature>
<evidence type="ECO:0000313" key="3">
    <source>
        <dbReference type="EMBL" id="PIM98091.1"/>
    </source>
</evidence>
<feature type="repeat" description="PPR" evidence="2">
    <location>
        <begin position="130"/>
        <end position="164"/>
    </location>
</feature>
<sequence length="303" mass="34630">MCCSGSSKEALSTMRSMMEKGFRPNNISYNTILKGLCKEKNFDGALELFDHVNWPTNGPDLISFNTILSAACKLGDSSLIRRILWRMEHEGIKFDVVSSTCLIQYYCTIGKITECLELVESMVINGPQPSTITFNTVLIGLCNNRLLELAEKMFNYFKGIGVSPNTTTYNILMRASIQEGNDLLVYELSRDMYRQKLKPDVGTHGCFIYSICREGKILLALHLRDQLRENGIRPNIFIYNTIMKAMFMRGMFWEIISLFKDMAMDGCEPNEGSFDMLRRAKTKGWMKSFPRAVQIIEFVMRGN</sequence>
<dbReference type="PANTHER" id="PTHR47942:SF16">
    <property type="entry name" value="PENTATRICOPEPTIDE REPEAT DOMAIN CONTAINING PROTEIN-RELATED"/>
    <property type="match status" value="1"/>
</dbReference>
<feature type="repeat" description="PPR" evidence="2">
    <location>
        <begin position="165"/>
        <end position="199"/>
    </location>
</feature>
<dbReference type="AlphaFoldDB" id="A0A2G9FYT0"/>
<dbReference type="InterPro" id="IPR051222">
    <property type="entry name" value="PPR/CCM1_RNA-binding"/>
</dbReference>
<keyword evidence="4" id="KW-1185">Reference proteome</keyword>
<dbReference type="Pfam" id="PF13812">
    <property type="entry name" value="PPR_3"/>
    <property type="match status" value="1"/>
</dbReference>
<dbReference type="STRING" id="429701.A0A2G9FYT0"/>
<dbReference type="Pfam" id="PF12854">
    <property type="entry name" value="PPR_1"/>
    <property type="match status" value="1"/>
</dbReference>
<evidence type="ECO:0000256" key="1">
    <source>
        <dbReference type="ARBA" id="ARBA00022737"/>
    </source>
</evidence>